<keyword evidence="1" id="KW-0732">Signal</keyword>
<dbReference type="InterPro" id="IPR007210">
    <property type="entry name" value="ABC_Gly_betaine_transp_sub-bd"/>
</dbReference>
<dbReference type="eggNOG" id="COG1732">
    <property type="taxonomic scope" value="Bacteria"/>
</dbReference>
<evidence type="ECO:0000313" key="4">
    <source>
        <dbReference type="Proteomes" id="UP000019102"/>
    </source>
</evidence>
<dbReference type="PROSITE" id="PS51257">
    <property type="entry name" value="PROKAR_LIPOPROTEIN"/>
    <property type="match status" value="1"/>
</dbReference>
<organism evidence="3 4">
    <name type="scientific">Gracilibacillus boraciitolerans JCM 21714</name>
    <dbReference type="NCBI Taxonomy" id="1298598"/>
    <lineage>
        <taxon>Bacteria</taxon>
        <taxon>Bacillati</taxon>
        <taxon>Bacillota</taxon>
        <taxon>Bacilli</taxon>
        <taxon>Bacillales</taxon>
        <taxon>Bacillaceae</taxon>
        <taxon>Gracilibacillus</taxon>
    </lineage>
</organism>
<keyword evidence="4" id="KW-1185">Reference proteome</keyword>
<name>W4VP05_9BACI</name>
<evidence type="ECO:0000256" key="1">
    <source>
        <dbReference type="SAM" id="SignalP"/>
    </source>
</evidence>
<dbReference type="GO" id="GO:0043190">
    <property type="term" value="C:ATP-binding cassette (ABC) transporter complex"/>
    <property type="evidence" value="ECO:0007669"/>
    <property type="project" value="InterPro"/>
</dbReference>
<dbReference type="GO" id="GO:0022857">
    <property type="term" value="F:transmembrane transporter activity"/>
    <property type="evidence" value="ECO:0007669"/>
    <property type="project" value="InterPro"/>
</dbReference>
<protein>
    <submittedName>
        <fullName evidence="3">Osmotically activated L-carnitine/choline ABC transporter</fullName>
    </submittedName>
</protein>
<dbReference type="EMBL" id="BAVS01000034">
    <property type="protein sequence ID" value="GAE94927.1"/>
    <property type="molecule type" value="Genomic_DNA"/>
</dbReference>
<feature type="domain" description="ABC-type glycine betaine transport system substrate-binding" evidence="2">
    <location>
        <begin position="25"/>
        <end position="111"/>
    </location>
</feature>
<proteinExistence type="predicted"/>
<dbReference type="Proteomes" id="UP000019102">
    <property type="component" value="Unassembled WGS sequence"/>
</dbReference>
<dbReference type="Gene3D" id="3.40.190.10">
    <property type="entry name" value="Periplasmic binding protein-like II"/>
    <property type="match status" value="1"/>
</dbReference>
<sequence>MGKLKNSIILLTLLTLILTACGDDQITVGTQTYTETKILGYMYEALVEEQTDVEVVVKTDFSASPVVIEAMNGDDVQLTTLYTGEIFNGHFSIEDTNDRESVLQQAKEGFKETYNFNGTIRSVLKTHMLLQLDRKLRRNII</sequence>
<dbReference type="STRING" id="1298598.JCM21714_4127"/>
<dbReference type="SUPFAM" id="SSF53850">
    <property type="entry name" value="Periplasmic binding protein-like II"/>
    <property type="match status" value="1"/>
</dbReference>
<dbReference type="AlphaFoldDB" id="W4VP05"/>
<evidence type="ECO:0000259" key="2">
    <source>
        <dbReference type="Pfam" id="PF04069"/>
    </source>
</evidence>
<accession>W4VP05</accession>
<feature type="signal peptide" evidence="1">
    <location>
        <begin position="1"/>
        <end position="22"/>
    </location>
</feature>
<dbReference type="Pfam" id="PF04069">
    <property type="entry name" value="OpuAC"/>
    <property type="match status" value="1"/>
</dbReference>
<feature type="chain" id="PRO_5004850380" evidence="1">
    <location>
        <begin position="23"/>
        <end position="141"/>
    </location>
</feature>
<evidence type="ECO:0000313" key="3">
    <source>
        <dbReference type="EMBL" id="GAE94927.1"/>
    </source>
</evidence>
<reference evidence="3 4" key="1">
    <citation type="journal article" date="2014" name="Genome Announc.">
        <title>Draft Genome Sequence of the Boron-Tolerant and Moderately Halotolerant Bacterium Gracilibacillus boraciitolerans JCM 21714T.</title>
        <authorList>
            <person name="Ahmed I."/>
            <person name="Oshima K."/>
            <person name="Suda W."/>
            <person name="Kitamura K."/>
            <person name="Iida T."/>
            <person name="Ohmori Y."/>
            <person name="Fujiwara T."/>
            <person name="Hattori M."/>
            <person name="Ohkuma M."/>
        </authorList>
    </citation>
    <scope>NUCLEOTIDE SEQUENCE [LARGE SCALE GENOMIC DNA]</scope>
    <source>
        <strain evidence="3 4">JCM 21714</strain>
    </source>
</reference>
<comment type="caution">
    <text evidence="3">The sequence shown here is derived from an EMBL/GenBank/DDBJ whole genome shotgun (WGS) entry which is preliminary data.</text>
</comment>
<gene>
    <name evidence="3" type="ORF">JCM21714_4127</name>
</gene>